<keyword evidence="1" id="KW-0238">DNA-binding</keyword>
<proteinExistence type="predicted"/>
<evidence type="ECO:0000313" key="4">
    <source>
        <dbReference type="Proteomes" id="UP000614058"/>
    </source>
</evidence>
<keyword evidence="4" id="KW-1185">Reference proteome</keyword>
<dbReference type="EMBL" id="JAEHNZ010000006">
    <property type="protein sequence ID" value="MBK0397455.1"/>
    <property type="molecule type" value="Genomic_DNA"/>
</dbReference>
<dbReference type="GeneID" id="84905571"/>
<organism evidence="3 4">
    <name type="scientific">Kingella bonacorsii</name>
    <dbReference type="NCBI Taxonomy" id="2796361"/>
    <lineage>
        <taxon>Bacteria</taxon>
        <taxon>Pseudomonadati</taxon>
        <taxon>Pseudomonadota</taxon>
        <taxon>Betaproteobacteria</taxon>
        <taxon>Neisseriales</taxon>
        <taxon>Neisseriaceae</taxon>
        <taxon>Kingella</taxon>
    </lineage>
</organism>
<dbReference type="Pfam" id="PF01381">
    <property type="entry name" value="HTH_3"/>
    <property type="match status" value="1"/>
</dbReference>
<reference evidence="3 4" key="1">
    <citation type="journal article" date="2021" name="Pathogens">
        <title>Isolation and Characterization of Kingella bonacorsii sp. nov., A Novel Kingella Species Detected in a Stable Periodontitis Subject.</title>
        <authorList>
            <person name="Antezack A."/>
            <person name="Boxberger M."/>
            <person name="Rolland C."/>
            <person name="Monnet-Corti V."/>
            <person name="La Scola B."/>
        </authorList>
    </citation>
    <scope>NUCLEOTIDE SEQUENCE [LARGE SCALE GENOMIC DNA]</scope>
    <source>
        <strain evidence="3 4">Marseille-Q4569</strain>
    </source>
</reference>
<dbReference type="PANTHER" id="PTHR46797:SF1">
    <property type="entry name" value="METHYLPHOSPHONATE SYNTHASE"/>
    <property type="match status" value="1"/>
</dbReference>
<dbReference type="SMART" id="SM00530">
    <property type="entry name" value="HTH_XRE"/>
    <property type="match status" value="1"/>
</dbReference>
<dbReference type="PROSITE" id="PS50943">
    <property type="entry name" value="HTH_CROC1"/>
    <property type="match status" value="1"/>
</dbReference>
<dbReference type="RefSeq" id="WP_003797941.1">
    <property type="nucleotide sequence ID" value="NZ_JAEHNZ010000006.1"/>
</dbReference>
<dbReference type="PANTHER" id="PTHR46797">
    <property type="entry name" value="HTH-TYPE TRANSCRIPTIONAL REGULATOR"/>
    <property type="match status" value="1"/>
</dbReference>
<name>A0ABS1BW37_9NEIS</name>
<comment type="caution">
    <text evidence="3">The sequence shown here is derived from an EMBL/GenBank/DDBJ whole genome shotgun (WGS) entry which is preliminary data.</text>
</comment>
<evidence type="ECO:0000259" key="2">
    <source>
        <dbReference type="PROSITE" id="PS50943"/>
    </source>
</evidence>
<dbReference type="InterPro" id="IPR050807">
    <property type="entry name" value="TransReg_Diox_bact_type"/>
</dbReference>
<accession>A0ABS1BW37</accession>
<sequence length="131" mass="15042">MEIHEKIRFIREQQQMTQEEMAEKLNLSTSGYSKIERGETKLQFEKLQQVANIFKIDLTDLIGWNEKNVALLITESGTNSGSCYVGGSTINLEFEKLKLTVAHQTEIIEQKNAEIEALKRIIQLLENDKSQ</sequence>
<dbReference type="InterPro" id="IPR010982">
    <property type="entry name" value="Lambda_DNA-bd_dom_sf"/>
</dbReference>
<gene>
    <name evidence="3" type="ORF">JDW22_12965</name>
</gene>
<dbReference type="SUPFAM" id="SSF47413">
    <property type="entry name" value="lambda repressor-like DNA-binding domains"/>
    <property type="match status" value="1"/>
</dbReference>
<dbReference type="Proteomes" id="UP000614058">
    <property type="component" value="Unassembled WGS sequence"/>
</dbReference>
<evidence type="ECO:0000256" key="1">
    <source>
        <dbReference type="ARBA" id="ARBA00023125"/>
    </source>
</evidence>
<dbReference type="InterPro" id="IPR001387">
    <property type="entry name" value="Cro/C1-type_HTH"/>
</dbReference>
<dbReference type="CDD" id="cd00093">
    <property type="entry name" value="HTH_XRE"/>
    <property type="match status" value="1"/>
</dbReference>
<dbReference type="Gene3D" id="1.10.260.40">
    <property type="entry name" value="lambda repressor-like DNA-binding domains"/>
    <property type="match status" value="1"/>
</dbReference>
<feature type="domain" description="HTH cro/C1-type" evidence="2">
    <location>
        <begin position="7"/>
        <end position="61"/>
    </location>
</feature>
<evidence type="ECO:0000313" key="3">
    <source>
        <dbReference type="EMBL" id="MBK0397455.1"/>
    </source>
</evidence>
<protein>
    <submittedName>
        <fullName evidence="3">Helix-turn-helix transcriptional regulator</fullName>
    </submittedName>
</protein>